<keyword evidence="3" id="KW-1185">Reference proteome</keyword>
<comment type="caution">
    <text evidence="2">The sequence shown here is derived from an EMBL/GenBank/DDBJ whole genome shotgun (WGS) entry which is preliminary data.</text>
</comment>
<accession>A0ABR4LKI1</accession>
<dbReference type="Proteomes" id="UP001610432">
    <property type="component" value="Unassembled WGS sequence"/>
</dbReference>
<organism evidence="2 3">
    <name type="scientific">Aspergillus lucknowensis</name>
    <dbReference type="NCBI Taxonomy" id="176173"/>
    <lineage>
        <taxon>Eukaryota</taxon>
        <taxon>Fungi</taxon>
        <taxon>Dikarya</taxon>
        <taxon>Ascomycota</taxon>
        <taxon>Pezizomycotina</taxon>
        <taxon>Eurotiomycetes</taxon>
        <taxon>Eurotiomycetidae</taxon>
        <taxon>Eurotiales</taxon>
        <taxon>Aspergillaceae</taxon>
        <taxon>Aspergillus</taxon>
        <taxon>Aspergillus subgen. Nidulantes</taxon>
    </lineage>
</organism>
<evidence type="ECO:0000256" key="1">
    <source>
        <dbReference type="SAM" id="MobiDB-lite"/>
    </source>
</evidence>
<sequence length="480" mass="51974">MSPAPLPDSRSDEQLKTLARAFEALLLTAQQLNSREKLLQQRLEYAQHEYLKLASRFPGGPDSHSKVVSEKIVDRRLEFDSPRKQTLNALDVVKDLAESGNVGDSGLSAINDGVGLYKSLLDRNDGISSAGVVATRAGSLERDFTTKGTRGSLRCPFTESSNVTFENGVNLVETALPAQNGDTCGYQRLDPIKEEQLDGRSCSARSSSVRCPASRCPIRFLDQHSPEEIADYVERHKHEIPRSHAICVKQHSGSSRQMDAKYGDLTNMIRGLSEKHQVFLPDQGTRTASSSVGRVEKWAEEVKLKSELDTELDTPKEEAGANENDEDRTGHFDRPMREVRVGESPSRPWGIHVPITPPPAPESAASSPSARNSTADKPTNFPAIHGVETNARKAGRCPFGHGAAVPPPDRPATVTAAVRDEEPVGIAGDAADTGDEGGADAPPKDLPAHVVFNGPVFFGYSPKQTATFMQQLANLGVNQS</sequence>
<gene>
    <name evidence="2" type="ORF">BJX67DRAFT_194767</name>
</gene>
<dbReference type="EMBL" id="JBFXLQ010000036">
    <property type="protein sequence ID" value="KAL2864887.1"/>
    <property type="molecule type" value="Genomic_DNA"/>
</dbReference>
<evidence type="ECO:0000313" key="3">
    <source>
        <dbReference type="Proteomes" id="UP001610432"/>
    </source>
</evidence>
<evidence type="ECO:0000313" key="2">
    <source>
        <dbReference type="EMBL" id="KAL2864887.1"/>
    </source>
</evidence>
<feature type="compositionally biased region" description="Basic and acidic residues" evidence="1">
    <location>
        <begin position="327"/>
        <end position="341"/>
    </location>
</feature>
<protein>
    <submittedName>
        <fullName evidence="2">Uncharacterized protein</fullName>
    </submittedName>
</protein>
<feature type="compositionally biased region" description="Basic and acidic residues" evidence="1">
    <location>
        <begin position="306"/>
        <end position="319"/>
    </location>
</feature>
<feature type="region of interest" description="Disordered" evidence="1">
    <location>
        <begin position="422"/>
        <end position="446"/>
    </location>
</feature>
<proteinExistence type="predicted"/>
<reference evidence="2 3" key="1">
    <citation type="submission" date="2024-07" db="EMBL/GenBank/DDBJ databases">
        <title>Section-level genome sequencing and comparative genomics of Aspergillus sections Usti and Cavernicolus.</title>
        <authorList>
            <consortium name="Lawrence Berkeley National Laboratory"/>
            <person name="Nybo J.L."/>
            <person name="Vesth T.C."/>
            <person name="Theobald S."/>
            <person name="Frisvad J.C."/>
            <person name="Larsen T.O."/>
            <person name="Kjaerboelling I."/>
            <person name="Rothschild-Mancinelli K."/>
            <person name="Lyhne E.K."/>
            <person name="Kogle M.E."/>
            <person name="Barry K."/>
            <person name="Clum A."/>
            <person name="Na H."/>
            <person name="Ledsgaard L."/>
            <person name="Lin J."/>
            <person name="Lipzen A."/>
            <person name="Kuo A."/>
            <person name="Riley R."/>
            <person name="Mondo S."/>
            <person name="Labutti K."/>
            <person name="Haridas S."/>
            <person name="Pangalinan J."/>
            <person name="Salamov A.A."/>
            <person name="Simmons B.A."/>
            <person name="Magnuson J.K."/>
            <person name="Chen J."/>
            <person name="Drula E."/>
            <person name="Henrissat B."/>
            <person name="Wiebenga A."/>
            <person name="Lubbers R.J."/>
            <person name="Gomes A.C."/>
            <person name="Macurrencykelacurrency M.R."/>
            <person name="Stajich J."/>
            <person name="Grigoriev I.V."/>
            <person name="Mortensen U.H."/>
            <person name="De Vries R.P."/>
            <person name="Baker S.E."/>
            <person name="Andersen M.R."/>
        </authorList>
    </citation>
    <scope>NUCLEOTIDE SEQUENCE [LARGE SCALE GENOMIC DNA]</scope>
    <source>
        <strain evidence="2 3">CBS 449.75</strain>
    </source>
</reference>
<dbReference type="RefSeq" id="XP_070883866.1">
    <property type="nucleotide sequence ID" value="XM_071025385.1"/>
</dbReference>
<name>A0ABR4LKI1_9EURO</name>
<feature type="compositionally biased region" description="Low complexity" evidence="1">
    <location>
        <begin position="362"/>
        <end position="375"/>
    </location>
</feature>
<dbReference type="GeneID" id="98140457"/>
<feature type="region of interest" description="Disordered" evidence="1">
    <location>
        <begin position="306"/>
        <end position="379"/>
    </location>
</feature>